<dbReference type="EMBL" id="OBKZ01000045">
    <property type="protein sequence ID" value="SOB54252.1"/>
    <property type="molecule type" value="Genomic_DNA"/>
</dbReference>
<dbReference type="Gene3D" id="1.25.40.10">
    <property type="entry name" value="Tetratricopeptide repeat domain"/>
    <property type="match status" value="1"/>
</dbReference>
<accession>A0AAX2HCX8</accession>
<evidence type="ECO:0000313" key="2">
    <source>
        <dbReference type="Proteomes" id="UP000219564"/>
    </source>
</evidence>
<dbReference type="InterPro" id="IPR011990">
    <property type="entry name" value="TPR-like_helical_dom_sf"/>
</dbReference>
<protein>
    <submittedName>
        <fullName evidence="1">Type III export protein PscG</fullName>
    </submittedName>
</protein>
<dbReference type="NCBIfam" id="TIGR02508">
    <property type="entry name" value="type_III_yscG"/>
    <property type="match status" value="1"/>
</dbReference>
<dbReference type="RefSeq" id="WP_097192608.1">
    <property type="nucleotide sequence ID" value="NZ_OBKZ01000045.1"/>
</dbReference>
<reference evidence="1 2" key="1">
    <citation type="submission" date="2017-08" db="EMBL/GenBank/DDBJ databases">
        <authorList>
            <person name="Chaillou S."/>
        </authorList>
    </citation>
    <scope>NUCLEOTIDE SEQUENCE [LARGE SCALE GENOMIC DNA]</scope>
    <source>
        <strain evidence="1 2">MFPA15A1205</strain>
    </source>
</reference>
<gene>
    <name evidence="1" type="primary">pscG</name>
    <name evidence="1" type="ORF">PLUA15_50125</name>
</gene>
<dbReference type="Pfam" id="PF09477">
    <property type="entry name" value="Type_III_YscG"/>
    <property type="match status" value="1"/>
</dbReference>
<name>A0AAX2HCX8_9PSED</name>
<comment type="caution">
    <text evidence="1">The sequence shown here is derived from an EMBL/GenBank/DDBJ whole genome shotgun (WGS) entry which is preliminary data.</text>
</comment>
<evidence type="ECO:0000313" key="1">
    <source>
        <dbReference type="EMBL" id="SOB54252.1"/>
    </source>
</evidence>
<sequence>MDSSLKGLLAEVALAGTGHHCHAQALHIAEWLDQVEKHSEAACLIRLCSLMNRGDYQQALLEGQGKDQDWPSLSPWLALCEWRLGMGSALDRRLAHLALSDDPRLVQFAEGMRHPEHT</sequence>
<dbReference type="InterPro" id="IPR013348">
    <property type="entry name" value="T3SS_YscG_PscG"/>
</dbReference>
<organism evidence="1 2">
    <name type="scientific">Pseudomonas lundensis</name>
    <dbReference type="NCBI Taxonomy" id="86185"/>
    <lineage>
        <taxon>Bacteria</taxon>
        <taxon>Pseudomonadati</taxon>
        <taxon>Pseudomonadota</taxon>
        <taxon>Gammaproteobacteria</taxon>
        <taxon>Pseudomonadales</taxon>
        <taxon>Pseudomonadaceae</taxon>
        <taxon>Pseudomonas</taxon>
    </lineage>
</organism>
<proteinExistence type="predicted"/>
<dbReference type="Proteomes" id="UP000219564">
    <property type="component" value="Unassembled WGS sequence"/>
</dbReference>
<dbReference type="AlphaFoldDB" id="A0AAX2HCX8"/>